<keyword evidence="2" id="KW-0496">Mitochondrion</keyword>
<dbReference type="AlphaFoldDB" id="D0R015"/>
<sequence length="143" mass="16956">MNRLRVYLTNTKFSMLIKIIESVRYAQLWGGLYHHPRMVHGRTFFGKRCPVTPDRDKYCIYFIIYTPEPLMIRTPTAHFVSGARRRVPREWCSAPRHIGIGQHSVPVNRGMIILSFFFEVLAYYPFVFVSWPNSWSNQKLFLI</sequence>
<proteinExistence type="predicted"/>
<protein>
    <submittedName>
        <fullName evidence="2">Uncharacterized protein</fullName>
    </submittedName>
</protein>
<geneLocation type="mitochondrion" evidence="2"/>
<keyword evidence="1" id="KW-1133">Transmembrane helix</keyword>
<organism evidence="2">
    <name type="scientific">Pleurozia purpurea</name>
    <dbReference type="NCBI Taxonomy" id="280637"/>
    <lineage>
        <taxon>Eukaryota</taxon>
        <taxon>Viridiplantae</taxon>
        <taxon>Streptophyta</taxon>
        <taxon>Embryophyta</taxon>
        <taxon>Marchantiophyta</taxon>
        <taxon>Jungermanniopsida</taxon>
        <taxon>Metzgeriidae</taxon>
        <taxon>Pleuroziales</taxon>
        <taxon>Pleuroziaceae</taxon>
        <taxon>Pleurozia</taxon>
    </lineage>
</organism>
<feature type="transmembrane region" description="Helical" evidence="1">
    <location>
        <begin position="111"/>
        <end position="131"/>
    </location>
</feature>
<dbReference type="GeneID" id="8542267"/>
<name>D0R015_9MARC</name>
<evidence type="ECO:0000256" key="1">
    <source>
        <dbReference type="SAM" id="Phobius"/>
    </source>
</evidence>
<gene>
    <name evidence="2" type="ORF">PlpuMp15</name>
</gene>
<dbReference type="EMBL" id="FJ999996">
    <property type="protein sequence ID" value="ACR19352.1"/>
    <property type="molecule type" value="Genomic_DNA"/>
</dbReference>
<dbReference type="RefSeq" id="YP_003275968.1">
    <property type="nucleotide sequence ID" value="NC_013444.1"/>
</dbReference>
<accession>D0R015</accession>
<evidence type="ECO:0000313" key="2">
    <source>
        <dbReference type="EMBL" id="ACR19352.1"/>
    </source>
</evidence>
<reference evidence="2" key="1">
    <citation type="journal article" date="2009" name="Curr. Genet.">
        <title>The complete mitochondrial genome sequence of the liverwort Pleurozia purpurea reveals extremely conservative mitochondrial genome evolution in liverworts.</title>
        <authorList>
            <person name="Wang B."/>
            <person name="Xue J."/>
            <person name="Li L."/>
            <person name="Liu Y."/>
            <person name="Qiu Y.L."/>
        </authorList>
    </citation>
    <scope>NUCLEOTIDE SEQUENCE</scope>
</reference>
<keyword evidence="1" id="KW-0812">Transmembrane</keyword>
<keyword evidence="1" id="KW-0472">Membrane</keyword>